<evidence type="ECO:0000256" key="2">
    <source>
        <dbReference type="ARBA" id="ARBA00005754"/>
    </source>
</evidence>
<gene>
    <name evidence="11" type="ORF">SAMD00023353_0301840</name>
</gene>
<dbReference type="InterPro" id="IPR015016">
    <property type="entry name" value="SF3b_su1"/>
</dbReference>
<evidence type="ECO:0000256" key="3">
    <source>
        <dbReference type="ARBA" id="ARBA00022664"/>
    </source>
</evidence>
<evidence type="ECO:0000256" key="8">
    <source>
        <dbReference type="SAM" id="MobiDB-lite"/>
    </source>
</evidence>
<dbReference type="PANTHER" id="PTHR12097">
    <property type="entry name" value="SPLICING FACTOR 3B, SUBUNIT 1-RELATED"/>
    <property type="match status" value="1"/>
</dbReference>
<evidence type="ECO:0000256" key="7">
    <source>
        <dbReference type="ARBA" id="ARBA00023242"/>
    </source>
</evidence>
<comment type="subcellular location">
    <subcellularLocation>
        <location evidence="1">Nucleus</location>
    </subcellularLocation>
</comment>
<feature type="domain" description="Splicing factor 3B subunit 1" evidence="9">
    <location>
        <begin position="243"/>
        <end position="365"/>
    </location>
</feature>
<dbReference type="InterPro" id="IPR016024">
    <property type="entry name" value="ARM-type_fold"/>
</dbReference>
<keyword evidence="12" id="KW-1185">Reference proteome</keyword>
<reference evidence="11" key="1">
    <citation type="submission" date="2016-03" db="EMBL/GenBank/DDBJ databases">
        <title>Draft genome sequence of Rosellinia necatrix.</title>
        <authorList>
            <person name="Kanematsu S."/>
        </authorList>
    </citation>
    <scope>NUCLEOTIDE SEQUENCE [LARGE SCALE GENOMIC DNA]</scope>
    <source>
        <strain evidence="11">W97</strain>
    </source>
</reference>
<dbReference type="GO" id="GO:0045292">
    <property type="term" value="P:mRNA cis splicing, via spliceosome"/>
    <property type="evidence" value="ECO:0007669"/>
    <property type="project" value="EnsemblFungi"/>
</dbReference>
<feature type="compositionally biased region" description="Basic and acidic residues" evidence="8">
    <location>
        <begin position="35"/>
        <end position="53"/>
    </location>
</feature>
<sequence length="1221" mass="135425">MSDVDFETVRKHQAERNAATAAKKGARPSGQRSENPTKAKLTESFDTDLYDRNGGDKYAGYLTSIPAADGEDEEMEDADSSRRLVGQYTATRAQIDEFAHGSGVEEDDPFSGRGENSTRIIDRETDYQKRRFDRVLTPTRADAFAANRLATTADEGRTYRDVMELRELEREEERVKRAVQARQKEGQVADGEHRATLQDGDKENADAGSTEAAAAGRKRKKRWDVSSTPADEPAPAAAETEGRTKRSRWDQAPALQVPGAVEAPKKRSRWDQAPSATPIGASGLVTPMHTSQISASSVPSFGTDISAPGGVLSDEDLNTLLPGEAQGFAIAQPPPNYPTGHAPLHRVSATPLPANYGGFMMQDPESNRLSGSQMPKEIPGVGELQFFKQEDMTYFGKLADGSDENSLSVDELKERKIMRLLLKIKNGTPPMRKTALRQLTDNARQFGAGPLFNQILPLLMEKTLEDQERHLLVKVIDRILWKLDDLVRPYVHKILVVIEPLLIDQDYYARVEGREIISNLSKAAGLATMISVMRPDIDHVDEYVRNTTARAFAVVASALGIPALLPFLRAVCRSKKSWQARHTGVKIVQQIPILMGCAVLPHLKGLVDCIGSNLNDEQTKVRTVTSLAIAALAEASNPYGIESFDDILNPLWTGARKQRGKGLAGFLKAVGYIIPLMDEEYANYYTSQVMDILLREFSSPDEEMKKVVLKVVSQCAGTEGVTAGYLKEHVLDEFFKSFWVRRMALDKRNYRQVVETTVDIGQKVGVSEILERIVGNLKDESEAYRKMTVETVEKVVASLGAADIGERLEERLIDGILHSFQEQSVEDVIMLNGFGTVVNALGTRCKPYIPQIVSTILWRLNNKSATIRQQAADLISRIAMVMKQCGEDALMGKLGVVLYEYLGEEYPEVLGSILSALRAIVTVVGISQMQPPIKDLLPRLTPILRNRHEKVQENTIDLVGRIADRGPESVNAREWMRICFELLDMLKAHKKGIRRAANNTFGFIAKAIGPQDVLATLLNNLRVQERQSRVCTAVAIGIVAETCAPFTVLPALMNEYRVPELNVQNGVLKSLSFLFEYIGEMAKDYVYAVTPLLEDALIDRDQVHRQTAASVVKHIALGVVGLGCEDAMVHLLNVIFPNIFETSPHVIDRIVEAIEAIRVAVGPGLVMNYVWAGLFHPARKVRQPYWRLYNDAYVYQADALVPYYPNLNEEGIDRPELAIVL</sequence>
<feature type="compositionally biased region" description="Low complexity" evidence="8">
    <location>
        <begin position="206"/>
        <end position="215"/>
    </location>
</feature>
<dbReference type="Proteomes" id="UP000054516">
    <property type="component" value="Unassembled WGS sequence"/>
</dbReference>
<evidence type="ECO:0000259" key="9">
    <source>
        <dbReference type="Pfam" id="PF08920"/>
    </source>
</evidence>
<comment type="similarity">
    <text evidence="2">Belongs to the SF3B1 family.</text>
</comment>
<dbReference type="STRING" id="77044.A0A1W2TDJ4"/>
<dbReference type="Pfam" id="PF13513">
    <property type="entry name" value="HEAT_EZ"/>
    <property type="match status" value="1"/>
</dbReference>
<evidence type="ECO:0000313" key="11">
    <source>
        <dbReference type="EMBL" id="GAP86061.1"/>
    </source>
</evidence>
<evidence type="ECO:0000256" key="5">
    <source>
        <dbReference type="ARBA" id="ARBA00022737"/>
    </source>
</evidence>
<dbReference type="SUPFAM" id="SSF48371">
    <property type="entry name" value="ARM repeat"/>
    <property type="match status" value="1"/>
</dbReference>
<feature type="region of interest" description="Disordered" evidence="8">
    <location>
        <begin position="98"/>
        <end position="125"/>
    </location>
</feature>
<dbReference type="GO" id="GO:0071004">
    <property type="term" value="C:U2-type prespliceosome"/>
    <property type="evidence" value="ECO:0007669"/>
    <property type="project" value="EnsemblFungi"/>
</dbReference>
<dbReference type="Pfam" id="PF22646">
    <property type="entry name" value="PPP2R1A-like_HEAT"/>
    <property type="match status" value="1"/>
</dbReference>
<evidence type="ECO:0000313" key="12">
    <source>
        <dbReference type="Proteomes" id="UP000054516"/>
    </source>
</evidence>
<keyword evidence="7" id="KW-0539">Nucleus</keyword>
<dbReference type="GO" id="GO:0000974">
    <property type="term" value="C:Prp19 complex"/>
    <property type="evidence" value="ECO:0007669"/>
    <property type="project" value="EnsemblFungi"/>
</dbReference>
<dbReference type="InterPro" id="IPR054573">
    <property type="entry name" value="PP2A/SF3B1-like_HEAT"/>
</dbReference>
<dbReference type="InterPro" id="IPR011989">
    <property type="entry name" value="ARM-like"/>
</dbReference>
<name>A0A1W2TDJ4_ROSNE</name>
<dbReference type="GO" id="GO:0000245">
    <property type="term" value="P:spliceosomal complex assembly"/>
    <property type="evidence" value="ECO:0007669"/>
    <property type="project" value="EnsemblFungi"/>
</dbReference>
<evidence type="ECO:0000256" key="6">
    <source>
        <dbReference type="ARBA" id="ARBA00023187"/>
    </source>
</evidence>
<dbReference type="GO" id="GO:0140727">
    <property type="term" value="P:siRNA-mediated pericentric heterochromatin formation"/>
    <property type="evidence" value="ECO:0007669"/>
    <property type="project" value="EnsemblFungi"/>
</dbReference>
<feature type="region of interest" description="Disordered" evidence="8">
    <location>
        <begin position="167"/>
        <end position="283"/>
    </location>
</feature>
<feature type="region of interest" description="Disordered" evidence="8">
    <location>
        <begin position="1"/>
        <end position="53"/>
    </location>
</feature>
<feature type="compositionally biased region" description="Low complexity" evidence="8">
    <location>
        <begin position="228"/>
        <end position="239"/>
    </location>
</feature>
<dbReference type="EMBL" id="DF977448">
    <property type="protein sequence ID" value="GAP86061.1"/>
    <property type="molecule type" value="Genomic_DNA"/>
</dbReference>
<keyword evidence="6" id="KW-0508">mRNA splicing</keyword>
<dbReference type="GO" id="GO:0003729">
    <property type="term" value="F:mRNA binding"/>
    <property type="evidence" value="ECO:0007669"/>
    <property type="project" value="EnsemblFungi"/>
</dbReference>
<dbReference type="Pfam" id="PF08920">
    <property type="entry name" value="SF3b1"/>
    <property type="match status" value="1"/>
</dbReference>
<evidence type="ECO:0000259" key="10">
    <source>
        <dbReference type="Pfam" id="PF22646"/>
    </source>
</evidence>
<accession>A0A1W2TDJ4</accession>
<keyword evidence="5" id="KW-0677">Repeat</keyword>
<evidence type="ECO:0000256" key="4">
    <source>
        <dbReference type="ARBA" id="ARBA00022728"/>
    </source>
</evidence>
<dbReference type="AlphaFoldDB" id="A0A1W2TDJ4"/>
<dbReference type="Gene3D" id="1.25.10.10">
    <property type="entry name" value="Leucine-rich Repeat Variant"/>
    <property type="match status" value="3"/>
</dbReference>
<organism evidence="11">
    <name type="scientific">Rosellinia necatrix</name>
    <name type="common">White root-rot fungus</name>
    <dbReference type="NCBI Taxonomy" id="77044"/>
    <lineage>
        <taxon>Eukaryota</taxon>
        <taxon>Fungi</taxon>
        <taxon>Dikarya</taxon>
        <taxon>Ascomycota</taxon>
        <taxon>Pezizomycotina</taxon>
        <taxon>Sordariomycetes</taxon>
        <taxon>Xylariomycetidae</taxon>
        <taxon>Xylariales</taxon>
        <taxon>Xylariaceae</taxon>
        <taxon>Rosellinia</taxon>
    </lineage>
</organism>
<dbReference type="InterPro" id="IPR038737">
    <property type="entry name" value="SF3b_su1-like"/>
</dbReference>
<feature type="compositionally biased region" description="Basic and acidic residues" evidence="8">
    <location>
        <begin position="167"/>
        <end position="205"/>
    </location>
</feature>
<dbReference type="FunFam" id="1.25.10.10:FF:000069">
    <property type="entry name" value="Splicing factor 3B subunit 1"/>
    <property type="match status" value="1"/>
</dbReference>
<dbReference type="FunFam" id="1.25.10.10:FF:000066">
    <property type="entry name" value="Splicing factor 3B subunit 1"/>
    <property type="match status" value="1"/>
</dbReference>
<dbReference type="OMA" id="LVMNYVW"/>
<keyword evidence="4" id="KW-0747">Spliceosome</keyword>
<keyword evidence="3" id="KW-0507">mRNA processing</keyword>
<proteinExistence type="inferred from homology"/>
<dbReference type="FunFam" id="1.25.10.10:FF:000810">
    <property type="entry name" value="Splicing factor 3B subunit 1"/>
    <property type="match status" value="1"/>
</dbReference>
<evidence type="ECO:0000256" key="1">
    <source>
        <dbReference type="ARBA" id="ARBA00004123"/>
    </source>
</evidence>
<dbReference type="GO" id="GO:0071014">
    <property type="term" value="C:post-mRNA release spliceosomal complex"/>
    <property type="evidence" value="ECO:0007669"/>
    <property type="project" value="EnsemblFungi"/>
</dbReference>
<protein>
    <submittedName>
        <fullName evidence="11">Putative U2 snRNP component prp10</fullName>
    </submittedName>
</protein>
<feature type="domain" description="Phosphatase PP2A regulatory subunit A/Splicing factor 3B subunit 1-like HEAT repeat" evidence="10">
    <location>
        <begin position="1006"/>
        <end position="1084"/>
    </location>
</feature>
<dbReference type="GO" id="GO:0005686">
    <property type="term" value="C:U2 snRNP"/>
    <property type="evidence" value="ECO:0007669"/>
    <property type="project" value="EnsemblFungi"/>
</dbReference>
<dbReference type="OrthoDB" id="438939at2759"/>
<feature type="compositionally biased region" description="Basic and acidic residues" evidence="8">
    <location>
        <begin position="240"/>
        <end position="249"/>
    </location>
</feature>